<accession>A0A935C491</accession>
<name>A0A935C491_9FIRM</name>
<dbReference type="RefSeq" id="WP_201428824.1">
    <property type="nucleotide sequence ID" value="NZ_JAEQMG010000180.1"/>
</dbReference>
<evidence type="ECO:0000313" key="2">
    <source>
        <dbReference type="Proteomes" id="UP000633365"/>
    </source>
</evidence>
<protein>
    <submittedName>
        <fullName evidence="1">BrnA antitoxin family protein</fullName>
    </submittedName>
</protein>
<comment type="caution">
    <text evidence="1">The sequence shown here is derived from an EMBL/GenBank/DDBJ whole genome shotgun (WGS) entry which is preliminary data.</text>
</comment>
<reference evidence="1" key="1">
    <citation type="submission" date="2021-01" db="EMBL/GenBank/DDBJ databases">
        <title>Genome public.</title>
        <authorList>
            <person name="Liu C."/>
            <person name="Sun Q."/>
        </authorList>
    </citation>
    <scope>NUCLEOTIDE SEQUENCE</scope>
    <source>
        <strain evidence="1">M6</strain>
    </source>
</reference>
<dbReference type="EMBL" id="JAEQMG010000180">
    <property type="protein sequence ID" value="MBK6090136.1"/>
    <property type="molecule type" value="Genomic_DNA"/>
</dbReference>
<organism evidence="1 2">
    <name type="scientific">Ruminococcus difficilis</name>
    <dbReference type="NCBI Taxonomy" id="2763069"/>
    <lineage>
        <taxon>Bacteria</taxon>
        <taxon>Bacillati</taxon>
        <taxon>Bacillota</taxon>
        <taxon>Clostridia</taxon>
        <taxon>Eubacteriales</taxon>
        <taxon>Oscillospiraceae</taxon>
        <taxon>Ruminococcus</taxon>
    </lineage>
</organism>
<gene>
    <name evidence="1" type="ORF">JKK62_16050</name>
</gene>
<dbReference type="Pfam" id="PF12441">
    <property type="entry name" value="CopG_antitoxin"/>
    <property type="match status" value="1"/>
</dbReference>
<sequence>MREEYDFSKGVKNPYAKKLKKQISINIDGSVIDYFKQQANETGIPYQTLINLYLADCVEKKKKLKLDWVS</sequence>
<proteinExistence type="predicted"/>
<dbReference type="AlphaFoldDB" id="A0A935C491"/>
<keyword evidence="2" id="KW-1185">Reference proteome</keyword>
<dbReference type="InterPro" id="IPR022148">
    <property type="entry name" value="CopG_antitoxin"/>
</dbReference>
<evidence type="ECO:0000313" key="1">
    <source>
        <dbReference type="EMBL" id="MBK6090136.1"/>
    </source>
</evidence>
<dbReference type="Proteomes" id="UP000633365">
    <property type="component" value="Unassembled WGS sequence"/>
</dbReference>